<evidence type="ECO:0000313" key="2">
    <source>
        <dbReference type="EMBL" id="KAF4510051.1"/>
    </source>
</evidence>
<feature type="compositionally biased region" description="Polar residues" evidence="1">
    <location>
        <begin position="38"/>
        <end position="51"/>
    </location>
</feature>
<proteinExistence type="predicted"/>
<dbReference type="InterPro" id="IPR013226">
    <property type="entry name" value="Pal1"/>
</dbReference>
<organism evidence="2 3">
    <name type="scientific">Ophiocordyceps sinensis</name>
    <dbReference type="NCBI Taxonomy" id="72228"/>
    <lineage>
        <taxon>Eukaryota</taxon>
        <taxon>Fungi</taxon>
        <taxon>Dikarya</taxon>
        <taxon>Ascomycota</taxon>
        <taxon>Pezizomycotina</taxon>
        <taxon>Sordariomycetes</taxon>
        <taxon>Hypocreomycetidae</taxon>
        <taxon>Hypocreales</taxon>
        <taxon>Ophiocordycipitaceae</taxon>
        <taxon>Ophiocordyceps</taxon>
    </lineage>
</organism>
<name>A0A8H4V717_9HYPO</name>
<dbReference type="AlphaFoldDB" id="A0A8H4V717"/>
<feature type="compositionally biased region" description="Polar residues" evidence="1">
    <location>
        <begin position="82"/>
        <end position="92"/>
    </location>
</feature>
<feature type="compositionally biased region" description="Basic and acidic residues" evidence="1">
    <location>
        <begin position="196"/>
        <end position="228"/>
    </location>
</feature>
<evidence type="ECO:0000256" key="1">
    <source>
        <dbReference type="SAM" id="MobiDB-lite"/>
    </source>
</evidence>
<feature type="compositionally biased region" description="Low complexity" evidence="1">
    <location>
        <begin position="19"/>
        <end position="31"/>
    </location>
</feature>
<keyword evidence="3" id="KW-1185">Reference proteome</keyword>
<protein>
    <recommendedName>
        <fullName evidence="4">Pal1 cell morphology protein</fullName>
    </recommendedName>
</protein>
<feature type="region of interest" description="Disordered" evidence="1">
    <location>
        <begin position="263"/>
        <end position="301"/>
    </location>
</feature>
<feature type="compositionally biased region" description="Polar residues" evidence="1">
    <location>
        <begin position="520"/>
        <end position="530"/>
    </location>
</feature>
<dbReference type="EMBL" id="JAAVMX010000003">
    <property type="protein sequence ID" value="KAF4510051.1"/>
    <property type="molecule type" value="Genomic_DNA"/>
</dbReference>
<comment type="caution">
    <text evidence="2">The sequence shown here is derived from an EMBL/GenBank/DDBJ whole genome shotgun (WGS) entry which is preliminary data.</text>
</comment>
<dbReference type="Proteomes" id="UP000557566">
    <property type="component" value="Unassembled WGS sequence"/>
</dbReference>
<dbReference type="GO" id="GO:0005737">
    <property type="term" value="C:cytoplasm"/>
    <property type="evidence" value="ECO:0007669"/>
    <property type="project" value="TreeGrafter"/>
</dbReference>
<feature type="compositionally biased region" description="Basic and acidic residues" evidence="1">
    <location>
        <begin position="449"/>
        <end position="463"/>
    </location>
</feature>
<dbReference type="PANTHER" id="PTHR28307:SF2">
    <property type="entry name" value="PROTEIN PAL1"/>
    <property type="match status" value="1"/>
</dbReference>
<feature type="region of interest" description="Disordered" evidence="1">
    <location>
        <begin position="407"/>
        <end position="530"/>
    </location>
</feature>
<feature type="region of interest" description="Disordered" evidence="1">
    <location>
        <begin position="1"/>
        <end position="92"/>
    </location>
</feature>
<accession>A0A8H4V717</accession>
<reference evidence="2 3" key="1">
    <citation type="journal article" date="2020" name="Genome Biol. Evol.">
        <title>A new high-quality draft genome assembly of the Chinese cordyceps Ophiocordyceps sinensis.</title>
        <authorList>
            <person name="Shu R."/>
            <person name="Zhang J."/>
            <person name="Meng Q."/>
            <person name="Zhang H."/>
            <person name="Zhou G."/>
            <person name="Li M."/>
            <person name="Wu P."/>
            <person name="Zhao Y."/>
            <person name="Chen C."/>
            <person name="Qin Q."/>
        </authorList>
    </citation>
    <scope>NUCLEOTIDE SEQUENCE [LARGE SCALE GENOMIC DNA]</scope>
    <source>
        <strain evidence="2 3">IOZ07</strain>
    </source>
</reference>
<dbReference type="PANTHER" id="PTHR28307">
    <property type="entry name" value="PROTEIN PAL1"/>
    <property type="match status" value="1"/>
</dbReference>
<feature type="compositionally biased region" description="Polar residues" evidence="1">
    <location>
        <begin position="414"/>
        <end position="424"/>
    </location>
</feature>
<feature type="region of interest" description="Disordered" evidence="1">
    <location>
        <begin position="108"/>
        <end position="239"/>
    </location>
</feature>
<evidence type="ECO:0008006" key="4">
    <source>
        <dbReference type="Google" id="ProtNLM"/>
    </source>
</evidence>
<evidence type="ECO:0000313" key="3">
    <source>
        <dbReference type="Proteomes" id="UP000557566"/>
    </source>
</evidence>
<gene>
    <name evidence="2" type="ORF">G6O67_001976</name>
</gene>
<sequence length="530" mass="57587">MSFPDASQPGQPPLGTHQSSNLSAHHLSSNNPFRNRAASPSSLDPAQTSPASPFDEPPSRPLSRNPFFDQTLPAARMPSPAIMSTHSNSRSLSAEEIFDSLTLDDKKLSAAPSASRRRPDVFSSSRQGESKPLIKLPKPSHRPTRSQEEALRARKPPVSGQRPGPSESPQRKSQQRQRRNSESSVLSLNTQPITADEMKMIEAKRLRDKQRRDRDGRSASGRTDGKERSKSRRPGRKLDIIDQLDATSIYGTGLFHHDGPFDALNPHRNRQNSRRAPMQAFPKDSLNNSLGGAGPLNRNPDHAVFMGNATDEAFRDYAGGAKNKNGYNYPAPSVGEAAIFDPIARGSVVHGDESHGLGTSTFLEGTPAARAAIARRQAEQAQEIVEGGLQRKKSLAQRIRHINKGQRDFAPSGRMTNPEGTYTKISPDPIPSGAVSAGPETNPFFSEYSKGEETISIRPRDGSRTTPSPPRVPRRMSGGAPERRANANGTMAPEEAAKPSGLLGRMKSLKGGRRPRNSEHAQMQTSGVAM</sequence>
<dbReference type="OrthoDB" id="5352132at2759"/>
<dbReference type="Pfam" id="PF08316">
    <property type="entry name" value="Pal1"/>
    <property type="match status" value="1"/>
</dbReference>